<dbReference type="AlphaFoldDB" id="A0AAE0Y269"/>
<organism evidence="1 2">
    <name type="scientific">Elysia crispata</name>
    <name type="common">lettuce slug</name>
    <dbReference type="NCBI Taxonomy" id="231223"/>
    <lineage>
        <taxon>Eukaryota</taxon>
        <taxon>Metazoa</taxon>
        <taxon>Spiralia</taxon>
        <taxon>Lophotrochozoa</taxon>
        <taxon>Mollusca</taxon>
        <taxon>Gastropoda</taxon>
        <taxon>Heterobranchia</taxon>
        <taxon>Euthyneura</taxon>
        <taxon>Panpulmonata</taxon>
        <taxon>Sacoglossa</taxon>
        <taxon>Placobranchoidea</taxon>
        <taxon>Plakobranchidae</taxon>
        <taxon>Elysia</taxon>
    </lineage>
</organism>
<gene>
    <name evidence="1" type="ORF">RRG08_013591</name>
</gene>
<accession>A0AAE0Y269</accession>
<protein>
    <submittedName>
        <fullName evidence="1">Uncharacterized protein</fullName>
    </submittedName>
</protein>
<sequence length="180" mass="19604">MNLELWRRKKETKQPKSIVKITQQQGARSVYHGLVTIGDAVSKPNNLVFAKLSTACGFYQAKQNSSTTMSKQEEKKWLHLLLFRERNISSLNDVLTSSNINMCCDLLELEVSVIEGEDGAPLWTAALSSTGLLLQQVSASAPGDPDSDPRCDQSDDQPVLSGLATAVSDQLVKLGAWAVA</sequence>
<evidence type="ECO:0000313" key="2">
    <source>
        <dbReference type="Proteomes" id="UP001283361"/>
    </source>
</evidence>
<keyword evidence="2" id="KW-1185">Reference proteome</keyword>
<dbReference type="EMBL" id="JAWDGP010007084">
    <property type="protein sequence ID" value="KAK3730296.1"/>
    <property type="molecule type" value="Genomic_DNA"/>
</dbReference>
<evidence type="ECO:0000313" key="1">
    <source>
        <dbReference type="EMBL" id="KAK3730296.1"/>
    </source>
</evidence>
<reference evidence="1" key="1">
    <citation type="journal article" date="2023" name="G3 (Bethesda)">
        <title>A reference genome for the long-term kleptoplast-retaining sea slug Elysia crispata morphotype clarki.</title>
        <authorList>
            <person name="Eastman K.E."/>
            <person name="Pendleton A.L."/>
            <person name="Shaikh M.A."/>
            <person name="Suttiyut T."/>
            <person name="Ogas R."/>
            <person name="Tomko P."/>
            <person name="Gavelis G."/>
            <person name="Widhalm J.R."/>
            <person name="Wisecaver J.H."/>
        </authorList>
    </citation>
    <scope>NUCLEOTIDE SEQUENCE</scope>
    <source>
        <strain evidence="1">ECLA1</strain>
    </source>
</reference>
<name>A0AAE0Y269_9GAST</name>
<comment type="caution">
    <text evidence="1">The sequence shown here is derived from an EMBL/GenBank/DDBJ whole genome shotgun (WGS) entry which is preliminary data.</text>
</comment>
<dbReference type="Proteomes" id="UP001283361">
    <property type="component" value="Unassembled WGS sequence"/>
</dbReference>
<proteinExistence type="predicted"/>